<dbReference type="SMR" id="A0A034WV66"/>
<evidence type="ECO:0000313" key="7">
    <source>
        <dbReference type="Proteomes" id="UP001652620"/>
    </source>
</evidence>
<dbReference type="PANTHER" id="PTHR21402:SF5">
    <property type="entry name" value="GAMETOCYTE SPECIFIC FACTOR 1"/>
    <property type="match status" value="1"/>
</dbReference>
<evidence type="ECO:0000256" key="2">
    <source>
        <dbReference type="ARBA" id="ARBA00022771"/>
    </source>
</evidence>
<dbReference type="InterPro" id="IPR051591">
    <property type="entry name" value="UPF0224_FAM112_RNA_Proc"/>
</dbReference>
<evidence type="ECO:0000259" key="5">
    <source>
        <dbReference type="PROSITE" id="PS51800"/>
    </source>
</evidence>
<dbReference type="Proteomes" id="UP001652620">
    <property type="component" value="Chromosome 4"/>
</dbReference>
<evidence type="ECO:0000313" key="6">
    <source>
        <dbReference type="EMBL" id="JAC58192.1"/>
    </source>
</evidence>
<proteinExistence type="predicted"/>
<evidence type="ECO:0000256" key="3">
    <source>
        <dbReference type="ARBA" id="ARBA00022833"/>
    </source>
</evidence>
<dbReference type="PROSITE" id="PS51800">
    <property type="entry name" value="ZF_CHHC_U11_48K"/>
    <property type="match status" value="2"/>
</dbReference>
<reference evidence="6" key="1">
    <citation type="journal article" date="2014" name="BMC Genomics">
        <title>Characterizing the developmental transcriptome of the oriental fruit fly, Bactrocera dorsalis (Diptera: Tephritidae) through comparative genomic analysis with Drosophila melanogaster utilizing modENCODE datasets.</title>
        <authorList>
            <person name="Geib S.M."/>
            <person name="Calla B."/>
            <person name="Hall B."/>
            <person name="Hou S."/>
            <person name="Manoukis N.C."/>
        </authorList>
    </citation>
    <scope>NUCLEOTIDE SEQUENCE</scope>
    <source>
        <strain evidence="6">Punador</strain>
    </source>
</reference>
<feature type="region of interest" description="Disordered" evidence="4">
    <location>
        <begin position="88"/>
        <end position="140"/>
    </location>
</feature>
<dbReference type="Pfam" id="PF05253">
    <property type="entry name" value="zf-U11-48K"/>
    <property type="match status" value="2"/>
</dbReference>
<dbReference type="SUPFAM" id="SSF57667">
    <property type="entry name" value="beta-beta-alpha zinc fingers"/>
    <property type="match status" value="1"/>
</dbReference>
<keyword evidence="1" id="KW-0479">Metal-binding</keyword>
<evidence type="ECO:0000313" key="8">
    <source>
        <dbReference type="RefSeq" id="XP_049312736.1"/>
    </source>
</evidence>
<evidence type="ECO:0000256" key="1">
    <source>
        <dbReference type="ARBA" id="ARBA00022723"/>
    </source>
</evidence>
<dbReference type="PANTHER" id="PTHR21402">
    <property type="entry name" value="GAMETOCYTE SPECIFIC FACTOR 1-RELATED"/>
    <property type="match status" value="1"/>
</dbReference>
<dbReference type="EMBL" id="GAKP01000760">
    <property type="protein sequence ID" value="JAC58192.1"/>
    <property type="molecule type" value="Transcribed_RNA"/>
</dbReference>
<feature type="domain" description="CHHC U11-48K-type" evidence="5">
    <location>
        <begin position="41"/>
        <end position="68"/>
    </location>
</feature>
<dbReference type="AlphaFoldDB" id="A0A034WV66"/>
<gene>
    <name evidence="6" type="primary">GTSF1</name>
    <name evidence="8" type="synonym">LOC125775250</name>
</gene>
<feature type="compositionally biased region" description="Acidic residues" evidence="4">
    <location>
        <begin position="88"/>
        <end position="97"/>
    </location>
</feature>
<dbReference type="GO" id="GO:0008270">
    <property type="term" value="F:zinc ion binding"/>
    <property type="evidence" value="ECO:0007669"/>
    <property type="project" value="UniProtKB-KW"/>
</dbReference>
<feature type="compositionally biased region" description="Polar residues" evidence="4">
    <location>
        <begin position="98"/>
        <end position="112"/>
    </location>
</feature>
<keyword evidence="2" id="KW-0863">Zinc-finger</keyword>
<sequence length="140" mass="16800">MEKNTGEDFATCPYDNAHRVLRSRLQLHLIKCRLNHPHVELQKCPLNQLHLVPEAEFERHLMSCPDRKIIAHYKYVDEMKFLKHDPIESEENWDDTESGNYNPETYARSNQIIRKPVGPPSKRKAFRHEEEERWQQLNRL</sequence>
<dbReference type="InterPro" id="IPR022776">
    <property type="entry name" value="TRM13/UPF0224_CHHC_Znf_dom"/>
</dbReference>
<dbReference type="RefSeq" id="XP_049312736.1">
    <property type="nucleotide sequence ID" value="XM_049456779.1"/>
</dbReference>
<evidence type="ECO:0000256" key="4">
    <source>
        <dbReference type="SAM" id="MobiDB-lite"/>
    </source>
</evidence>
<keyword evidence="7" id="KW-1185">Reference proteome</keyword>
<dbReference type="InterPro" id="IPR036236">
    <property type="entry name" value="Znf_C2H2_sf"/>
</dbReference>
<organism evidence="6">
    <name type="scientific">Bactrocera dorsalis</name>
    <name type="common">Oriental fruit fly</name>
    <name type="synonym">Dacus dorsalis</name>
    <dbReference type="NCBI Taxonomy" id="27457"/>
    <lineage>
        <taxon>Eukaryota</taxon>
        <taxon>Metazoa</taxon>
        <taxon>Ecdysozoa</taxon>
        <taxon>Arthropoda</taxon>
        <taxon>Hexapoda</taxon>
        <taxon>Insecta</taxon>
        <taxon>Pterygota</taxon>
        <taxon>Neoptera</taxon>
        <taxon>Endopterygota</taxon>
        <taxon>Diptera</taxon>
        <taxon>Brachycera</taxon>
        <taxon>Muscomorpha</taxon>
        <taxon>Tephritoidea</taxon>
        <taxon>Tephritidae</taxon>
        <taxon>Bactrocera</taxon>
        <taxon>Bactrocera</taxon>
    </lineage>
</organism>
<name>A0A034WV66_BACDO</name>
<keyword evidence="3" id="KW-0862">Zinc</keyword>
<dbReference type="OMA" id="YNKEHKM"/>
<protein>
    <submittedName>
        <fullName evidence="6 8">Gametocyte-specific factor 1</fullName>
    </submittedName>
</protein>
<dbReference type="OrthoDB" id="10069248at2759"/>
<accession>A0A034WV66</accession>
<reference evidence="8" key="2">
    <citation type="submission" date="2025-05" db="UniProtKB">
        <authorList>
            <consortium name="RefSeq"/>
        </authorList>
    </citation>
    <scope>IDENTIFICATION</scope>
    <source>
        <tissue evidence="8">Adult</tissue>
    </source>
</reference>
<feature type="domain" description="CHHC U11-48K-type" evidence="5">
    <location>
        <begin position="9"/>
        <end position="36"/>
    </location>
</feature>